<dbReference type="Gene3D" id="2.60.40.1180">
    <property type="entry name" value="Golgi alpha-mannosidase II"/>
    <property type="match status" value="1"/>
</dbReference>
<gene>
    <name evidence="8" type="ORF">V9T40_000982</name>
</gene>
<sequence>MLNVYDIGFFPADDTFDFTQTVDTKLFNNVTATNCTINSTEYCLEWGTVGQLKINKVNKECDEYHYWTKLKTPLLVSFDLTNVYLSGGSEIDNQTYPITVVDSKIESFVSKEYNSEAVLEPIWYTSRGFYLKVNQTSPLFVSYSKLSLNLFAKREPPYFRGDTTYLDYKVCKYDNIKIAYKRAINDALGKPTAPPDYTMVELPIWSTWAKYKKNISEATVLEFANLISKYKFPISQLEIDDMWETCYGSLTVDPERFPDMKKLVDQLHSRGYRVTIWVHPFINLECRSYYDEASRNKFFVNSTNGNVDTHWWNGNGSYIDFTNPEAVSWFQKRLQKLLNETGIDSFKFDAGESSWSPSVSLFHTMMDDHPETILKSYVNLAATFGKMVEVRSARQTQQYPIFVRMLDRFTSWKGRLGLNTLIPELLHMNVIGYPYVLPDMIGGNGYDNATLTKEMFVRWLQATIFMPSVQFSYPPWDFDDEVVNITLKYLEIHKKYAPKIYKQMQLATTGETMVNPPIWWIDPTDTTALRIDSEFLLDDILVAPVLEQGATSRKIYFPQGTWRDETIKDADLIIGPTWKDYPASLDVLPYFTRITTSSSSTLSPSLFVILIVSLLIFYKY</sequence>
<dbReference type="GO" id="GO:0004553">
    <property type="term" value="F:hydrolase activity, hydrolyzing O-glycosyl compounds"/>
    <property type="evidence" value="ECO:0007669"/>
    <property type="project" value="InterPro"/>
</dbReference>
<keyword evidence="9" id="KW-1185">Reference proteome</keyword>
<evidence type="ECO:0000256" key="5">
    <source>
        <dbReference type="SAM" id="Phobius"/>
    </source>
</evidence>
<dbReference type="PANTHER" id="PTHR43053">
    <property type="entry name" value="GLYCOSIDASE FAMILY 31"/>
    <property type="match status" value="1"/>
</dbReference>
<keyword evidence="5" id="KW-1133">Transmembrane helix</keyword>
<dbReference type="InterPro" id="IPR013780">
    <property type="entry name" value="Glyco_hydro_b"/>
</dbReference>
<dbReference type="InterPro" id="IPR017853">
    <property type="entry name" value="GH"/>
</dbReference>
<protein>
    <submittedName>
        <fullName evidence="8">Uncharacterized protein</fullName>
    </submittedName>
</protein>
<feature type="domain" description="Glycoside hydrolase family 31 TIM barrel" evidence="6">
    <location>
        <begin position="205"/>
        <end position="502"/>
    </location>
</feature>
<dbReference type="EMBL" id="JBBCAQ010000034">
    <property type="protein sequence ID" value="KAK7580353.1"/>
    <property type="molecule type" value="Genomic_DNA"/>
</dbReference>
<organism evidence="8 9">
    <name type="scientific">Parthenolecanium corni</name>
    <dbReference type="NCBI Taxonomy" id="536013"/>
    <lineage>
        <taxon>Eukaryota</taxon>
        <taxon>Metazoa</taxon>
        <taxon>Ecdysozoa</taxon>
        <taxon>Arthropoda</taxon>
        <taxon>Hexapoda</taxon>
        <taxon>Insecta</taxon>
        <taxon>Pterygota</taxon>
        <taxon>Neoptera</taxon>
        <taxon>Paraneoptera</taxon>
        <taxon>Hemiptera</taxon>
        <taxon>Sternorrhyncha</taxon>
        <taxon>Coccoidea</taxon>
        <taxon>Coccidae</taxon>
        <taxon>Parthenolecanium</taxon>
    </lineage>
</organism>
<dbReference type="Pfam" id="PF01055">
    <property type="entry name" value="Glyco_hydro_31_2nd"/>
    <property type="match status" value="1"/>
</dbReference>
<dbReference type="SUPFAM" id="SSF51445">
    <property type="entry name" value="(Trans)glycosidases"/>
    <property type="match status" value="1"/>
</dbReference>
<evidence type="ECO:0000256" key="1">
    <source>
        <dbReference type="ARBA" id="ARBA00007806"/>
    </source>
</evidence>
<dbReference type="GO" id="GO:0005975">
    <property type="term" value="P:carbohydrate metabolic process"/>
    <property type="evidence" value="ECO:0007669"/>
    <property type="project" value="InterPro"/>
</dbReference>
<keyword evidence="5" id="KW-0812">Transmembrane</keyword>
<evidence type="ECO:0000259" key="6">
    <source>
        <dbReference type="Pfam" id="PF01055"/>
    </source>
</evidence>
<comment type="similarity">
    <text evidence="1 4">Belongs to the glycosyl hydrolase 31 family.</text>
</comment>
<evidence type="ECO:0000313" key="8">
    <source>
        <dbReference type="EMBL" id="KAK7580353.1"/>
    </source>
</evidence>
<dbReference type="Proteomes" id="UP001367676">
    <property type="component" value="Unassembled WGS sequence"/>
</dbReference>
<dbReference type="Pfam" id="PF21365">
    <property type="entry name" value="Glyco_hydro_31_3rd"/>
    <property type="match status" value="1"/>
</dbReference>
<evidence type="ECO:0000259" key="7">
    <source>
        <dbReference type="Pfam" id="PF21365"/>
    </source>
</evidence>
<dbReference type="InterPro" id="IPR050985">
    <property type="entry name" value="Alpha-glycosidase_related"/>
</dbReference>
<accession>A0AAN9TEE0</accession>
<dbReference type="PANTHER" id="PTHR43053:SF4">
    <property type="entry name" value="MYOGENESIS-REGULATING GLYCOSIDASE"/>
    <property type="match status" value="1"/>
</dbReference>
<reference evidence="8 9" key="1">
    <citation type="submission" date="2024-03" db="EMBL/GenBank/DDBJ databases">
        <title>Adaptation during the transition from Ophiocordyceps entomopathogen to insect associate is accompanied by gene loss and intensified selection.</title>
        <authorList>
            <person name="Ward C.M."/>
            <person name="Onetto C.A."/>
            <person name="Borneman A.R."/>
        </authorList>
    </citation>
    <scope>NUCLEOTIDE SEQUENCE [LARGE SCALE GENOMIC DNA]</scope>
    <source>
        <strain evidence="8">AWRI1</strain>
        <tissue evidence="8">Single Adult Female</tissue>
    </source>
</reference>
<evidence type="ECO:0000256" key="2">
    <source>
        <dbReference type="ARBA" id="ARBA00022801"/>
    </source>
</evidence>
<feature type="transmembrane region" description="Helical" evidence="5">
    <location>
        <begin position="601"/>
        <end position="618"/>
    </location>
</feature>
<dbReference type="SUPFAM" id="SSF51011">
    <property type="entry name" value="Glycosyl hydrolase domain"/>
    <property type="match status" value="1"/>
</dbReference>
<dbReference type="AlphaFoldDB" id="A0AAN9TEE0"/>
<keyword evidence="5" id="KW-0472">Membrane</keyword>
<proteinExistence type="inferred from homology"/>
<name>A0AAN9TEE0_9HEMI</name>
<evidence type="ECO:0000256" key="3">
    <source>
        <dbReference type="ARBA" id="ARBA00023295"/>
    </source>
</evidence>
<comment type="caution">
    <text evidence="8">The sequence shown here is derived from an EMBL/GenBank/DDBJ whole genome shotgun (WGS) entry which is preliminary data.</text>
</comment>
<dbReference type="Gene3D" id="3.20.20.80">
    <property type="entry name" value="Glycosidases"/>
    <property type="match status" value="1"/>
</dbReference>
<dbReference type="CDD" id="cd06592">
    <property type="entry name" value="GH31_NET37"/>
    <property type="match status" value="1"/>
</dbReference>
<feature type="domain" description="Glycosyl hydrolase family 31 C-terminal" evidence="7">
    <location>
        <begin position="514"/>
        <end position="593"/>
    </location>
</feature>
<dbReference type="InterPro" id="IPR000322">
    <property type="entry name" value="Glyco_hydro_31_TIM"/>
</dbReference>
<dbReference type="InterPro" id="IPR048395">
    <property type="entry name" value="Glyco_hydro_31_C"/>
</dbReference>
<keyword evidence="3 4" id="KW-0326">Glycosidase</keyword>
<keyword evidence="2 4" id="KW-0378">Hydrolase</keyword>
<evidence type="ECO:0000313" key="9">
    <source>
        <dbReference type="Proteomes" id="UP001367676"/>
    </source>
</evidence>
<evidence type="ECO:0000256" key="4">
    <source>
        <dbReference type="RuleBase" id="RU361185"/>
    </source>
</evidence>